<dbReference type="Pfam" id="PF12802">
    <property type="entry name" value="MarR_2"/>
    <property type="match status" value="1"/>
</dbReference>
<dbReference type="InterPro" id="IPR036388">
    <property type="entry name" value="WH-like_DNA-bd_sf"/>
</dbReference>
<dbReference type="Gene3D" id="1.10.10.10">
    <property type="entry name" value="Winged helix-like DNA-binding domain superfamily/Winged helix DNA-binding domain"/>
    <property type="match status" value="1"/>
</dbReference>
<keyword evidence="5" id="KW-1185">Reference proteome</keyword>
<evidence type="ECO:0000259" key="3">
    <source>
        <dbReference type="Pfam" id="PF12802"/>
    </source>
</evidence>
<dbReference type="InterPro" id="IPR049874">
    <property type="entry name" value="ROK_cs"/>
</dbReference>
<comment type="similarity">
    <text evidence="1">Belongs to the ROK (NagC/XylR) family.</text>
</comment>
<protein>
    <recommendedName>
        <fullName evidence="3">HTH marR-type domain-containing protein</fullName>
    </recommendedName>
</protein>
<dbReference type="SUPFAM" id="SSF46785">
    <property type="entry name" value="Winged helix' DNA-binding domain"/>
    <property type="match status" value="1"/>
</dbReference>
<dbReference type="PANTHER" id="PTHR18964">
    <property type="entry name" value="ROK (REPRESSOR, ORF, KINASE) FAMILY"/>
    <property type="match status" value="1"/>
</dbReference>
<dbReference type="PROSITE" id="PS01125">
    <property type="entry name" value="ROK"/>
    <property type="match status" value="1"/>
</dbReference>
<name>A0A327JJU7_9HYPH</name>
<dbReference type="InterPro" id="IPR036390">
    <property type="entry name" value="WH_DNA-bd_sf"/>
</dbReference>
<dbReference type="InterPro" id="IPR000835">
    <property type="entry name" value="HTH_MarR-typ"/>
</dbReference>
<evidence type="ECO:0000256" key="1">
    <source>
        <dbReference type="ARBA" id="ARBA00006479"/>
    </source>
</evidence>
<feature type="domain" description="HTH marR-type" evidence="3">
    <location>
        <begin position="27"/>
        <end position="69"/>
    </location>
</feature>
<organism evidence="4 5">
    <name type="scientific">Rhodobium orientis</name>
    <dbReference type="NCBI Taxonomy" id="34017"/>
    <lineage>
        <taxon>Bacteria</taxon>
        <taxon>Pseudomonadati</taxon>
        <taxon>Pseudomonadota</taxon>
        <taxon>Alphaproteobacteria</taxon>
        <taxon>Hyphomicrobiales</taxon>
        <taxon>Rhodobiaceae</taxon>
        <taxon>Rhodobium</taxon>
    </lineage>
</organism>
<dbReference type="GO" id="GO:0003700">
    <property type="term" value="F:DNA-binding transcription factor activity"/>
    <property type="evidence" value="ECO:0007669"/>
    <property type="project" value="InterPro"/>
</dbReference>
<comment type="caution">
    <text evidence="4">The sequence shown here is derived from an EMBL/GenBank/DDBJ whole genome shotgun (WGS) entry which is preliminary data.</text>
</comment>
<feature type="region of interest" description="Disordered" evidence="2">
    <location>
        <begin position="1"/>
        <end position="22"/>
    </location>
</feature>
<dbReference type="Pfam" id="PF00480">
    <property type="entry name" value="ROK"/>
    <property type="match status" value="1"/>
</dbReference>
<dbReference type="OrthoDB" id="49685at2"/>
<accession>A0A327JJU7</accession>
<dbReference type="InterPro" id="IPR043129">
    <property type="entry name" value="ATPase_NBD"/>
</dbReference>
<reference evidence="4 5" key="1">
    <citation type="submission" date="2017-07" db="EMBL/GenBank/DDBJ databases">
        <title>Draft Genome Sequences of Select Purple Nonsulfur Bacteria.</title>
        <authorList>
            <person name="Lasarre B."/>
            <person name="Mckinlay J.B."/>
        </authorList>
    </citation>
    <scope>NUCLEOTIDE SEQUENCE [LARGE SCALE GENOMIC DNA]</scope>
    <source>
        <strain evidence="4 5">DSM 11290</strain>
    </source>
</reference>
<proteinExistence type="inferred from homology"/>
<feature type="compositionally biased region" description="Basic and acidic residues" evidence="2">
    <location>
        <begin position="1"/>
        <end position="11"/>
    </location>
</feature>
<sequence length="393" mass="41056">MSDQTNPEHSKASTNPATQIRRQNRRMLLHALRVRGSLSRAELARATGLTPQAVANIISDLIAGGLVRETGRRKAPRGQPPIAIEIAGDGGYAIGIRIDDTHYHAVVADLSGSLIEMIDGPVTAKSESDWLDFIANIHAGFTARFGVDRCLGLGLVTPGPFDVTWPGVPSPGAVPALQSRAVADALTALTGVDIFIENDATASALGEKLYGEAGDIDDFFYIFVGEGVGGGIVIGGEPYRGLRGNAGEFGHFIIDPAGPSCYCGNRGCLGQYLSLRAMRAFLAKAEAAGEETEAATKRWIEQAAEALSIALASVENLLDPEMVIIGGAVPPAFLKELIAELGDLRPSVCQAQGRKRLRMSALGERSAALGASALPILAATTAANGLEDGPASH</sequence>
<gene>
    <name evidence="4" type="ORF">CH339_19920</name>
</gene>
<dbReference type="RefSeq" id="WP_111436142.1">
    <property type="nucleotide sequence ID" value="NZ_JACIGG010000001.1"/>
</dbReference>
<evidence type="ECO:0000256" key="2">
    <source>
        <dbReference type="SAM" id="MobiDB-lite"/>
    </source>
</evidence>
<dbReference type="InterPro" id="IPR000600">
    <property type="entry name" value="ROK"/>
</dbReference>
<dbReference type="SUPFAM" id="SSF53067">
    <property type="entry name" value="Actin-like ATPase domain"/>
    <property type="match status" value="1"/>
</dbReference>
<dbReference type="Gene3D" id="3.30.420.40">
    <property type="match status" value="2"/>
</dbReference>
<dbReference type="Proteomes" id="UP000249299">
    <property type="component" value="Unassembled WGS sequence"/>
</dbReference>
<dbReference type="AlphaFoldDB" id="A0A327JJU7"/>
<evidence type="ECO:0000313" key="4">
    <source>
        <dbReference type="EMBL" id="RAI25072.1"/>
    </source>
</evidence>
<evidence type="ECO:0000313" key="5">
    <source>
        <dbReference type="Proteomes" id="UP000249299"/>
    </source>
</evidence>
<dbReference type="EMBL" id="NPEV01000057">
    <property type="protein sequence ID" value="RAI25072.1"/>
    <property type="molecule type" value="Genomic_DNA"/>
</dbReference>
<feature type="compositionally biased region" description="Polar residues" evidence="2">
    <location>
        <begin position="12"/>
        <end position="21"/>
    </location>
</feature>
<dbReference type="PANTHER" id="PTHR18964:SF149">
    <property type="entry name" value="BIFUNCTIONAL UDP-N-ACETYLGLUCOSAMINE 2-EPIMERASE_N-ACETYLMANNOSAMINE KINASE"/>
    <property type="match status" value="1"/>
</dbReference>